<dbReference type="PANTHER" id="PTHR35391">
    <property type="entry name" value="C2H2-TYPE DOMAIN-CONTAINING PROTEIN-RELATED"/>
    <property type="match status" value="1"/>
</dbReference>
<dbReference type="AlphaFoldDB" id="A0A136IV59"/>
<feature type="region of interest" description="Disordered" evidence="1">
    <location>
        <begin position="327"/>
        <end position="377"/>
    </location>
</feature>
<dbReference type="InParanoid" id="A0A136IV59"/>
<organism evidence="3 4">
    <name type="scientific">Microdochium bolleyi</name>
    <dbReference type="NCBI Taxonomy" id="196109"/>
    <lineage>
        <taxon>Eukaryota</taxon>
        <taxon>Fungi</taxon>
        <taxon>Dikarya</taxon>
        <taxon>Ascomycota</taxon>
        <taxon>Pezizomycotina</taxon>
        <taxon>Sordariomycetes</taxon>
        <taxon>Xylariomycetidae</taxon>
        <taxon>Xylariales</taxon>
        <taxon>Microdochiaceae</taxon>
        <taxon>Microdochium</taxon>
    </lineage>
</organism>
<proteinExistence type="predicted"/>
<feature type="domain" description="C2H2-type" evidence="2">
    <location>
        <begin position="476"/>
        <end position="504"/>
    </location>
</feature>
<protein>
    <recommendedName>
        <fullName evidence="2">C2H2-type domain-containing protein</fullName>
    </recommendedName>
</protein>
<dbReference type="OrthoDB" id="6133115at2759"/>
<reference evidence="4" key="1">
    <citation type="submission" date="2016-02" db="EMBL/GenBank/DDBJ databases">
        <title>Draft genome sequence of Microdochium bolleyi, a fungal endophyte of beachgrass.</title>
        <authorList>
            <consortium name="DOE Joint Genome Institute"/>
            <person name="David A.S."/>
            <person name="May G."/>
            <person name="Haridas S."/>
            <person name="Lim J."/>
            <person name="Wang M."/>
            <person name="Labutti K."/>
            <person name="Lipzen A."/>
            <person name="Barry K."/>
            <person name="Grigoriev I.V."/>
        </authorList>
    </citation>
    <scope>NUCLEOTIDE SEQUENCE [LARGE SCALE GENOMIC DNA]</scope>
    <source>
        <strain evidence="4">J235TASD1</strain>
    </source>
</reference>
<dbReference type="EMBL" id="KQ964257">
    <property type="protein sequence ID" value="KXJ88745.1"/>
    <property type="molecule type" value="Genomic_DNA"/>
</dbReference>
<evidence type="ECO:0000313" key="3">
    <source>
        <dbReference type="EMBL" id="KXJ88745.1"/>
    </source>
</evidence>
<dbReference type="SMART" id="SM00355">
    <property type="entry name" value="ZnF_C2H2"/>
    <property type="match status" value="4"/>
</dbReference>
<name>A0A136IV59_9PEZI</name>
<gene>
    <name evidence="3" type="ORF">Micbo1qcDRAFT_15887</name>
</gene>
<feature type="compositionally biased region" description="Polar residues" evidence="1">
    <location>
        <begin position="350"/>
        <end position="374"/>
    </location>
</feature>
<dbReference type="Pfam" id="PF26082">
    <property type="entry name" value="zf-C2H2_AcuF"/>
    <property type="match status" value="1"/>
</dbReference>
<dbReference type="PANTHER" id="PTHR35391:SF7">
    <property type="entry name" value="C2H2-TYPE DOMAIN-CONTAINING PROTEIN"/>
    <property type="match status" value="1"/>
</dbReference>
<accession>A0A136IV59</accession>
<keyword evidence="4" id="KW-1185">Reference proteome</keyword>
<sequence>MNVMETDDGAPDNGGELKSLAVQFSTVLQTFHQTLSSLTSVLRETSVFQDRTSNLEKLLDSYNRLKIWGLETRAWMPPTHHGSTMSLDHILDTDPALKSNILETLEELCSLVETYHRLSFEAARAPQEYDYDDHISESSINSAEGVSAADDDHDDQLYHERQYSSALLQITECIEDLYSFSRLIQKPNTIKRYLRSSNSEEGSSNIDSNIWDEAHIRQKLEAWNTTERKLTSTEANLIPSNTRKRKRTSTTISDTGRPAKDELPVTQEEMQQRSKQLGPGTRLNTLVRRLANGNVQRRKQFAYWDEHPSWVKDMNLDLRELARKQVDWPPTSGSQPSHQDRHTEGLGAAINNSSGSQRTLETRHTFSTTRQSTVGRELGLSSRHISSATVYAETTIQDQLRTPLPPVPKKIAPDDLVCPDCHKERSSEVRDSDCPSCLAVQNATFKCPYCYQDLPTLFMQERNNWKRHVYRDLRPYMCTSSNCKTPSKMFSTRHEWTYHEIQMHRHVWACQWCRETAASEDEMAHHLQSKHDDVLSADISAQRLALTLNACERQIDAESIQTCPLCPMVLRFSRLMDHIAEHLEEISLFALPSQAPVEGDGDGEKKVAIETDYPIQHRENIACPFPKHNPARYVHVRESCTTGWGFSDTGKLNEHIRRIHSRVFGCLRCGHRFTNISKPKLAEAKAAHRCYKLVMEACEFQPDPRFGTEWMTEEQEERYSNLNFSRGNSSEGPRVVFRRIYSALWPDTVEAHIPSHLHMPGYFLDPTDMERQRRELQEREQEKDLEIARLKEQLRLLGGSLPEDS</sequence>
<dbReference type="STRING" id="196109.A0A136IV59"/>
<feature type="domain" description="C2H2-type" evidence="2">
    <location>
        <begin position="508"/>
        <end position="531"/>
    </location>
</feature>
<evidence type="ECO:0000259" key="2">
    <source>
        <dbReference type="SMART" id="SM00355"/>
    </source>
</evidence>
<feature type="domain" description="C2H2-type" evidence="2">
    <location>
        <begin position="561"/>
        <end position="582"/>
    </location>
</feature>
<dbReference type="Proteomes" id="UP000070501">
    <property type="component" value="Unassembled WGS sequence"/>
</dbReference>
<dbReference type="InterPro" id="IPR013087">
    <property type="entry name" value="Znf_C2H2_type"/>
</dbReference>
<feature type="domain" description="C2H2-type" evidence="2">
    <location>
        <begin position="638"/>
        <end position="660"/>
    </location>
</feature>
<dbReference type="InterPro" id="IPR058925">
    <property type="entry name" value="zf-C2H2_AcuF"/>
</dbReference>
<evidence type="ECO:0000256" key="1">
    <source>
        <dbReference type="SAM" id="MobiDB-lite"/>
    </source>
</evidence>
<feature type="region of interest" description="Disordered" evidence="1">
    <location>
        <begin position="240"/>
        <end position="277"/>
    </location>
</feature>
<evidence type="ECO:0000313" key="4">
    <source>
        <dbReference type="Proteomes" id="UP000070501"/>
    </source>
</evidence>